<comment type="caution">
    <text evidence="2">The sequence shown here is derived from an EMBL/GenBank/DDBJ whole genome shotgun (WGS) entry which is preliminary data.</text>
</comment>
<evidence type="ECO:0000313" key="2">
    <source>
        <dbReference type="EMBL" id="RAI76417.1"/>
    </source>
</evidence>
<dbReference type="InterPro" id="IPR016181">
    <property type="entry name" value="Acyl_CoA_acyltransferase"/>
</dbReference>
<dbReference type="AlphaFoldDB" id="A0A327NMK0"/>
<dbReference type="RefSeq" id="WP_111346003.1">
    <property type="nucleotide sequence ID" value="NZ_QLII01000001.1"/>
</dbReference>
<gene>
    <name evidence="2" type="ORF">HMF3257_23720</name>
</gene>
<evidence type="ECO:0000313" key="3">
    <source>
        <dbReference type="Proteomes" id="UP000249016"/>
    </source>
</evidence>
<dbReference type="CDD" id="cd04301">
    <property type="entry name" value="NAT_SF"/>
    <property type="match status" value="1"/>
</dbReference>
<keyword evidence="2" id="KW-0808">Transferase</keyword>
<proteinExistence type="predicted"/>
<dbReference type="PROSITE" id="PS51186">
    <property type="entry name" value="GNAT"/>
    <property type="match status" value="1"/>
</dbReference>
<evidence type="ECO:0000259" key="1">
    <source>
        <dbReference type="PROSITE" id="PS51186"/>
    </source>
</evidence>
<dbReference type="EMBL" id="QLII01000001">
    <property type="protein sequence ID" value="RAI76417.1"/>
    <property type="molecule type" value="Genomic_DNA"/>
</dbReference>
<dbReference type="Pfam" id="PF00583">
    <property type="entry name" value="Acetyltransf_1"/>
    <property type="match status" value="1"/>
</dbReference>
<feature type="domain" description="N-acetyltransferase" evidence="1">
    <location>
        <begin position="17"/>
        <end position="196"/>
    </location>
</feature>
<accession>A0A327NMK0</accession>
<sequence>MPSIDLSSLTFLKLTGSGFRTVFDDLAALRIAVFYDFPYLYEGSVDYEKTYLETYARAERSFLFTVYDGEQLVGATTALPLRDETADVQAPFLAAGYELDTIFYFGESLLLPAYRGLGLGHTFFNEREAHARQFGQYTMSCFCAVQRPDDHPLRPVNYQPLDEFWKKRGYQREASLQSEFVWPDRNETLETAKPMIYWTRGLV</sequence>
<organism evidence="2 3">
    <name type="scientific">Spirosoma telluris</name>
    <dbReference type="NCBI Taxonomy" id="2183553"/>
    <lineage>
        <taxon>Bacteria</taxon>
        <taxon>Pseudomonadati</taxon>
        <taxon>Bacteroidota</taxon>
        <taxon>Cytophagia</taxon>
        <taxon>Cytophagales</taxon>
        <taxon>Cytophagaceae</taxon>
        <taxon>Spirosoma</taxon>
    </lineage>
</organism>
<dbReference type="Proteomes" id="UP000249016">
    <property type="component" value="Unassembled WGS sequence"/>
</dbReference>
<name>A0A327NMK0_9BACT</name>
<dbReference type="OrthoDB" id="187903at2"/>
<dbReference type="InterPro" id="IPR000182">
    <property type="entry name" value="GNAT_dom"/>
</dbReference>
<protein>
    <submittedName>
        <fullName evidence="2">GNAT family N-acetyltransferase</fullName>
    </submittedName>
</protein>
<reference evidence="2 3" key="1">
    <citation type="submission" date="2018-06" db="EMBL/GenBank/DDBJ databases">
        <title>Spirosoma sp. HMF3257 Genome sequencing and assembly.</title>
        <authorList>
            <person name="Kang H."/>
            <person name="Cha I."/>
            <person name="Kim H."/>
            <person name="Kang J."/>
            <person name="Joh K."/>
        </authorList>
    </citation>
    <scope>NUCLEOTIDE SEQUENCE [LARGE SCALE GENOMIC DNA]</scope>
    <source>
        <strain evidence="2 3">HMF3257</strain>
    </source>
</reference>
<dbReference type="SUPFAM" id="SSF55729">
    <property type="entry name" value="Acyl-CoA N-acyltransferases (Nat)"/>
    <property type="match status" value="1"/>
</dbReference>
<dbReference type="Gene3D" id="3.40.630.30">
    <property type="match status" value="1"/>
</dbReference>
<dbReference type="GO" id="GO:0016747">
    <property type="term" value="F:acyltransferase activity, transferring groups other than amino-acyl groups"/>
    <property type="evidence" value="ECO:0007669"/>
    <property type="project" value="InterPro"/>
</dbReference>
<keyword evidence="3" id="KW-1185">Reference proteome</keyword>